<name>A0A926WFP9_9NOST</name>
<gene>
    <name evidence="3" type="ORF">H6G06_03890</name>
</gene>
<protein>
    <submittedName>
        <fullName evidence="3">DUF4178 domain-containing protein</fullName>
    </submittedName>
</protein>
<keyword evidence="1" id="KW-1133">Transmembrane helix</keyword>
<evidence type="ECO:0000256" key="1">
    <source>
        <dbReference type="SAM" id="Phobius"/>
    </source>
</evidence>
<keyword evidence="4" id="KW-1185">Reference proteome</keyword>
<organism evidence="3 4">
    <name type="scientific">Anabaena sphaerica FACHB-251</name>
    <dbReference type="NCBI Taxonomy" id="2692883"/>
    <lineage>
        <taxon>Bacteria</taxon>
        <taxon>Bacillati</taxon>
        <taxon>Cyanobacteriota</taxon>
        <taxon>Cyanophyceae</taxon>
        <taxon>Nostocales</taxon>
        <taxon>Nostocaceae</taxon>
        <taxon>Anabaena</taxon>
    </lineage>
</organism>
<evidence type="ECO:0000259" key="2">
    <source>
        <dbReference type="Pfam" id="PF13785"/>
    </source>
</evidence>
<feature type="domain" description="DUF4178" evidence="2">
    <location>
        <begin position="14"/>
        <end position="170"/>
    </location>
</feature>
<sequence>MYTVDIETQLHGLRPGDRVMYSSVDWDIKDYSTYQDPQGYQTDEWLLVSSGGSEYYLLREYDPTEELNSVTWYISNLLENVHLYLPDSKEDIVPRLWQEMQALTTPYPELKLFYKSYYFDSQTEGSYDAKGKTKSRITWDYWDKDDFTNLAIEAFSDRTLDIYSTKVVKPKEFSKIQKGVGPQRQMTIFTSPLMTELILAIIVFSTGILLIIFG</sequence>
<proteinExistence type="predicted"/>
<accession>A0A926WFP9</accession>
<dbReference type="Proteomes" id="UP000662185">
    <property type="component" value="Unassembled WGS sequence"/>
</dbReference>
<dbReference type="AlphaFoldDB" id="A0A926WFP9"/>
<reference evidence="4" key="1">
    <citation type="journal article" date="2020" name="ISME J.">
        <title>Comparative genomics reveals insights into cyanobacterial evolution and habitat adaptation.</title>
        <authorList>
            <person name="Chen M.Y."/>
            <person name="Teng W.K."/>
            <person name="Zhao L."/>
            <person name="Hu C.X."/>
            <person name="Zhou Y.K."/>
            <person name="Han B.P."/>
            <person name="Song L.R."/>
            <person name="Shu W.S."/>
        </authorList>
    </citation>
    <scope>NUCLEOTIDE SEQUENCE [LARGE SCALE GENOMIC DNA]</scope>
    <source>
        <strain evidence="4">FACHB-251</strain>
    </source>
</reference>
<dbReference type="InterPro" id="IPR025235">
    <property type="entry name" value="DUF4178"/>
</dbReference>
<keyword evidence="1" id="KW-0472">Membrane</keyword>
<keyword evidence="1" id="KW-0812">Transmembrane</keyword>
<feature type="transmembrane region" description="Helical" evidence="1">
    <location>
        <begin position="193"/>
        <end position="213"/>
    </location>
</feature>
<dbReference type="Pfam" id="PF13785">
    <property type="entry name" value="DUF4178"/>
    <property type="match status" value="1"/>
</dbReference>
<comment type="caution">
    <text evidence="3">The sequence shown here is derived from an EMBL/GenBank/DDBJ whole genome shotgun (WGS) entry which is preliminary data.</text>
</comment>
<dbReference type="RefSeq" id="WP_190557309.1">
    <property type="nucleotide sequence ID" value="NZ_JACJQU010000002.1"/>
</dbReference>
<evidence type="ECO:0000313" key="3">
    <source>
        <dbReference type="EMBL" id="MBD2292646.1"/>
    </source>
</evidence>
<dbReference type="EMBL" id="JACJQU010000002">
    <property type="protein sequence ID" value="MBD2292646.1"/>
    <property type="molecule type" value="Genomic_DNA"/>
</dbReference>
<evidence type="ECO:0000313" key="4">
    <source>
        <dbReference type="Proteomes" id="UP000662185"/>
    </source>
</evidence>